<evidence type="ECO:0000313" key="10">
    <source>
        <dbReference type="Proteomes" id="UP001362999"/>
    </source>
</evidence>
<feature type="compositionally biased region" description="Basic residues" evidence="7">
    <location>
        <begin position="457"/>
        <end position="472"/>
    </location>
</feature>
<dbReference type="GO" id="GO:0016765">
    <property type="term" value="F:transferase activity, transferring alkyl or aryl (other than methyl) groups"/>
    <property type="evidence" value="ECO:0007669"/>
    <property type="project" value="InterPro"/>
</dbReference>
<reference evidence="9 10" key="1">
    <citation type="journal article" date="2024" name="J Genomics">
        <title>Draft genome sequencing and assembly of Favolaschia claudopus CIRM-BRFM 2984 isolated from oak limbs.</title>
        <authorList>
            <person name="Navarro D."/>
            <person name="Drula E."/>
            <person name="Chaduli D."/>
            <person name="Cazenave R."/>
            <person name="Ahrendt S."/>
            <person name="Wang J."/>
            <person name="Lipzen A."/>
            <person name="Daum C."/>
            <person name="Barry K."/>
            <person name="Grigoriev I.V."/>
            <person name="Favel A."/>
            <person name="Rosso M.N."/>
            <person name="Martin F."/>
        </authorList>
    </citation>
    <scope>NUCLEOTIDE SEQUENCE [LARGE SCALE GENOMIC DNA]</scope>
    <source>
        <strain evidence="9 10">CIRM-BRFM 2984</strain>
    </source>
</reference>
<evidence type="ECO:0000256" key="5">
    <source>
        <dbReference type="ARBA" id="ARBA00022927"/>
    </source>
</evidence>
<dbReference type="Gene3D" id="1.25.40.10">
    <property type="entry name" value="Tetratricopeptide repeat domain"/>
    <property type="match status" value="1"/>
</dbReference>
<evidence type="ECO:0000256" key="3">
    <source>
        <dbReference type="ARBA" id="ARBA00022448"/>
    </source>
</evidence>
<evidence type="ECO:0000259" key="8">
    <source>
        <dbReference type="Pfam" id="PF09994"/>
    </source>
</evidence>
<feature type="domain" description="T6SS Phospholipase effector Tle1-like catalytic" evidence="8">
    <location>
        <begin position="591"/>
        <end position="840"/>
    </location>
</feature>
<dbReference type="GO" id="GO:0031201">
    <property type="term" value="C:SNARE complex"/>
    <property type="evidence" value="ECO:0007669"/>
    <property type="project" value="TreeGrafter"/>
</dbReference>
<accession>A0AAV9ZHA4</accession>
<dbReference type="Pfam" id="PF14938">
    <property type="entry name" value="SNAP"/>
    <property type="match status" value="1"/>
</dbReference>
<evidence type="ECO:0000256" key="4">
    <source>
        <dbReference type="ARBA" id="ARBA00022892"/>
    </source>
</evidence>
<gene>
    <name evidence="9" type="ORF">R3P38DRAFT_3333817</name>
</gene>
<evidence type="ECO:0000256" key="1">
    <source>
        <dbReference type="ARBA" id="ARBA00004170"/>
    </source>
</evidence>
<sequence>MSKSAAQALLDKADKKANSSSGWFSSASSKFEEAGDLYQQAANSFKIEKNFKAAGDAFAREAECREQGKENNEAANAWWNAAKAYKQGHPQLAVQALAQTIVHLTQAGRFRQAADREKEIGQIHLQENNDLRKACESYERAGDWYAQEDATATANACYKDAADLHADLEEYTQAIARYEQVANHSLSSALTKYSVKEYWLRSGLCSLAMKNDTVSAKRNLAKYSNQDTSYPSTREAKFLQALIEAVEAGDEEAFTGAVVEFDQVAKLDNWKTGMLLKIKRALQTAENDVGILTPPSMGLLSAVVHTLLRVLHAFYLLVTFCSAFWKRLHCVPPLPLQTPRRRIPQHLALLLVPHLTHGTFATRKCLLETVDRTVGWCRSAGIEKLTVYDSEGILADCADEISQTFTVTHNLVGYDSSSASEIEYPPTPPTSDSDSRPLSPEERHHKDTSLITLRTPGSRRRNSRRSFKKRRSERSTLENPLQSLTLCIASRKCSKPAIANVATCLARYRARETQNSELTVERLNKMIEGLPFILSGPHSLSDPEFMIVHHLCPSAAPSFPLELFGFPPWQMRLTEIYPHRPRASLGVATQNRQSYTNILRLARTISHEDNRFQPAIPQIAQGRHSHNFQVFYQSGIGSEQNFYSQYIVASAPHILLYSNYFPGDEIFLFGFSRGAYTARMTAMFIGEIGVLDRADMDHFADIFLAYQKLGKAKDQGEIEQLKAQLAPWNSHESRGKKRADSDRDTFTVKFIGVYDTVGSLGLPEELTRKSKVVQNIFGFNDRRLGEHVQYAYHAMALNETRADFNCCKFEQSPNALAKGQVLRQTWFTGGGYKEHDLADLTLFANLEPHLSLDYSYLGALPRPTTLWGEQPPHDPLTGIYSLAHKIQRPLPTMTDSVTHETIHPSVLYQRSLVRPLDDALTGNPKLVATLSPLEDALRDHWPQLVSAGHDPSVPSSETKENSGRLTMNVDQARDKHWIGRLVSSISKELDALT</sequence>
<dbReference type="Proteomes" id="UP001362999">
    <property type="component" value="Unassembled WGS sequence"/>
</dbReference>
<dbReference type="EMBL" id="JAWWNJ010000149">
    <property type="protein sequence ID" value="KAK6981665.1"/>
    <property type="molecule type" value="Genomic_DNA"/>
</dbReference>
<name>A0AAV9ZHA4_9AGAR</name>
<evidence type="ECO:0000313" key="9">
    <source>
        <dbReference type="EMBL" id="KAK6981665.1"/>
    </source>
</evidence>
<dbReference type="GO" id="GO:0006886">
    <property type="term" value="P:intracellular protein transport"/>
    <property type="evidence" value="ECO:0007669"/>
    <property type="project" value="InterPro"/>
</dbReference>
<keyword evidence="3" id="KW-0813">Transport</keyword>
<dbReference type="InterPro" id="IPR036424">
    <property type="entry name" value="UPP_synth-like_sf"/>
</dbReference>
<comment type="subcellular location">
    <subcellularLocation>
        <location evidence="1">Membrane</location>
        <topology evidence="1">Peripheral membrane protein</topology>
    </subcellularLocation>
</comment>
<protein>
    <submittedName>
        <fullName evidence="9">DUF2235 domain-containing protein</fullName>
    </submittedName>
</protein>
<feature type="region of interest" description="Disordered" evidence="7">
    <location>
        <begin position="418"/>
        <end position="476"/>
    </location>
</feature>
<dbReference type="GO" id="GO:0019905">
    <property type="term" value="F:syntaxin binding"/>
    <property type="evidence" value="ECO:0007669"/>
    <property type="project" value="TreeGrafter"/>
</dbReference>
<organism evidence="9 10">
    <name type="scientific">Favolaschia claudopus</name>
    <dbReference type="NCBI Taxonomy" id="2862362"/>
    <lineage>
        <taxon>Eukaryota</taxon>
        <taxon>Fungi</taxon>
        <taxon>Dikarya</taxon>
        <taxon>Basidiomycota</taxon>
        <taxon>Agaricomycotina</taxon>
        <taxon>Agaricomycetes</taxon>
        <taxon>Agaricomycetidae</taxon>
        <taxon>Agaricales</taxon>
        <taxon>Marasmiineae</taxon>
        <taxon>Mycenaceae</taxon>
        <taxon>Favolaschia</taxon>
    </lineage>
</organism>
<dbReference type="Pfam" id="PF09994">
    <property type="entry name" value="T6SS_Tle1-like_cat"/>
    <property type="match status" value="1"/>
</dbReference>
<dbReference type="PANTHER" id="PTHR13768">
    <property type="entry name" value="SOLUBLE NSF ATTACHMENT PROTEIN SNAP"/>
    <property type="match status" value="1"/>
</dbReference>
<keyword evidence="6" id="KW-0472">Membrane</keyword>
<dbReference type="GO" id="GO:0005483">
    <property type="term" value="F:soluble NSF attachment protein activity"/>
    <property type="evidence" value="ECO:0007669"/>
    <property type="project" value="UniProtKB-ARBA"/>
</dbReference>
<dbReference type="InterPro" id="IPR000744">
    <property type="entry name" value="NSF_attach"/>
</dbReference>
<dbReference type="CDD" id="cd15832">
    <property type="entry name" value="SNAP"/>
    <property type="match status" value="1"/>
</dbReference>
<keyword evidence="10" id="KW-1185">Reference proteome</keyword>
<evidence type="ECO:0000256" key="2">
    <source>
        <dbReference type="ARBA" id="ARBA00010050"/>
    </source>
</evidence>
<evidence type="ECO:0000256" key="6">
    <source>
        <dbReference type="ARBA" id="ARBA00023136"/>
    </source>
</evidence>
<feature type="compositionally biased region" description="Low complexity" evidence="7">
    <location>
        <begin position="1"/>
        <end position="10"/>
    </location>
</feature>
<dbReference type="GO" id="GO:0005774">
    <property type="term" value="C:vacuolar membrane"/>
    <property type="evidence" value="ECO:0007669"/>
    <property type="project" value="TreeGrafter"/>
</dbReference>
<comment type="caution">
    <text evidence="9">The sequence shown here is derived from an EMBL/GenBank/DDBJ whole genome shotgun (WGS) entry which is preliminary data.</text>
</comment>
<comment type="similarity">
    <text evidence="2">Belongs to the SNAP family.</text>
</comment>
<feature type="compositionally biased region" description="Basic and acidic residues" evidence="7">
    <location>
        <begin position="433"/>
        <end position="448"/>
    </location>
</feature>
<dbReference type="SUPFAM" id="SSF64005">
    <property type="entry name" value="Undecaprenyl diphosphate synthase"/>
    <property type="match status" value="1"/>
</dbReference>
<keyword evidence="5" id="KW-0653">Protein transport</keyword>
<dbReference type="FunFam" id="1.25.40.10:FF:000049">
    <property type="entry name" value="Alpha-soluble NSF attachment protein-like"/>
    <property type="match status" value="1"/>
</dbReference>
<dbReference type="PANTHER" id="PTHR13768:SF8">
    <property type="entry name" value="ALPHA-SOLUBLE NSF ATTACHMENT PROTEIN"/>
    <property type="match status" value="1"/>
</dbReference>
<feature type="region of interest" description="Disordered" evidence="7">
    <location>
        <begin position="1"/>
        <end position="26"/>
    </location>
</feature>
<evidence type="ECO:0000256" key="7">
    <source>
        <dbReference type="SAM" id="MobiDB-lite"/>
    </source>
</evidence>
<dbReference type="InterPro" id="IPR011990">
    <property type="entry name" value="TPR-like_helical_dom_sf"/>
</dbReference>
<keyword evidence="4" id="KW-0931">ER-Golgi transport</keyword>
<proteinExistence type="inferred from homology"/>
<dbReference type="PRINTS" id="PR00448">
    <property type="entry name" value="NSFATTACHMNT"/>
</dbReference>
<dbReference type="AlphaFoldDB" id="A0AAV9ZHA4"/>
<dbReference type="InterPro" id="IPR018712">
    <property type="entry name" value="Tle1-like_cat"/>
</dbReference>
<dbReference type="SUPFAM" id="SSF48452">
    <property type="entry name" value="TPR-like"/>
    <property type="match status" value="1"/>
</dbReference>
<dbReference type="GO" id="GO:0035494">
    <property type="term" value="P:SNARE complex disassembly"/>
    <property type="evidence" value="ECO:0007669"/>
    <property type="project" value="TreeGrafter"/>
</dbReference>